<name>A0ABV9NT58_9GAMM</name>
<keyword evidence="3" id="KW-1185">Reference proteome</keyword>
<organism evidence="2 3">
    <name type="scientific">Coralloluteibacterium thermophilum</name>
    <dbReference type="NCBI Taxonomy" id="2707049"/>
    <lineage>
        <taxon>Bacteria</taxon>
        <taxon>Pseudomonadati</taxon>
        <taxon>Pseudomonadota</taxon>
        <taxon>Gammaproteobacteria</taxon>
        <taxon>Lysobacterales</taxon>
        <taxon>Lysobacteraceae</taxon>
        <taxon>Coralloluteibacterium</taxon>
    </lineage>
</organism>
<dbReference type="RefSeq" id="WP_377005860.1">
    <property type="nucleotide sequence ID" value="NZ_JBHSGG010000049.1"/>
</dbReference>
<comment type="caution">
    <text evidence="2">The sequence shown here is derived from an EMBL/GenBank/DDBJ whole genome shotgun (WGS) entry which is preliminary data.</text>
</comment>
<evidence type="ECO:0000313" key="2">
    <source>
        <dbReference type="EMBL" id="MFC4729723.1"/>
    </source>
</evidence>
<feature type="chain" id="PRO_5046006425" description="Lipoprotein" evidence="1">
    <location>
        <begin position="25"/>
        <end position="198"/>
    </location>
</feature>
<reference evidence="3" key="1">
    <citation type="journal article" date="2019" name="Int. J. Syst. Evol. Microbiol.">
        <title>The Global Catalogue of Microorganisms (GCM) 10K type strain sequencing project: providing services to taxonomists for standard genome sequencing and annotation.</title>
        <authorList>
            <consortium name="The Broad Institute Genomics Platform"/>
            <consortium name="The Broad Institute Genome Sequencing Center for Infectious Disease"/>
            <person name="Wu L."/>
            <person name="Ma J."/>
        </authorList>
    </citation>
    <scope>NUCLEOTIDE SEQUENCE [LARGE SCALE GENOMIC DNA]</scope>
    <source>
        <strain evidence="3">CGMCC 1.13574</strain>
    </source>
</reference>
<dbReference type="PROSITE" id="PS51257">
    <property type="entry name" value="PROKAR_LIPOPROTEIN"/>
    <property type="match status" value="1"/>
</dbReference>
<sequence>MPARRFLLALAAPLVLVACSRAPADEQASVDEVAPVLVVTRVPEAGISIAHPENVPARRAAPGAPASAAQPLLALRLPGGDEAVRAELRIGTARGNAEVARCTEDPETLHAGTRTTEVLGGVEFVRFDSGETNDGESRFVRGYRAVRDRTCYAIDLVVTGDAETLAPGFARARAVERLHALLEGLRFDGVAQEVVAAQ</sequence>
<dbReference type="Proteomes" id="UP001595892">
    <property type="component" value="Unassembled WGS sequence"/>
</dbReference>
<accession>A0ABV9NT58</accession>
<proteinExistence type="predicted"/>
<keyword evidence="1" id="KW-0732">Signal</keyword>
<feature type="signal peptide" evidence="1">
    <location>
        <begin position="1"/>
        <end position="24"/>
    </location>
</feature>
<gene>
    <name evidence="2" type="ORF">ACFO3Q_16255</name>
</gene>
<protein>
    <recommendedName>
        <fullName evidence="4">Lipoprotein</fullName>
    </recommendedName>
</protein>
<evidence type="ECO:0000313" key="3">
    <source>
        <dbReference type="Proteomes" id="UP001595892"/>
    </source>
</evidence>
<dbReference type="EMBL" id="JBHSGG010000049">
    <property type="protein sequence ID" value="MFC4729723.1"/>
    <property type="molecule type" value="Genomic_DNA"/>
</dbReference>
<evidence type="ECO:0008006" key="4">
    <source>
        <dbReference type="Google" id="ProtNLM"/>
    </source>
</evidence>
<evidence type="ECO:0000256" key="1">
    <source>
        <dbReference type="SAM" id="SignalP"/>
    </source>
</evidence>